<keyword evidence="1" id="KW-0479">Metal-binding</keyword>
<dbReference type="Pfam" id="PF13424">
    <property type="entry name" value="TPR_12"/>
    <property type="match status" value="1"/>
</dbReference>
<accession>A0A8J2SNJ9</accession>
<dbReference type="SUPFAM" id="SSF144232">
    <property type="entry name" value="HIT/MYND zinc finger-like"/>
    <property type="match status" value="1"/>
</dbReference>
<evidence type="ECO:0000259" key="5">
    <source>
        <dbReference type="PROSITE" id="PS50865"/>
    </source>
</evidence>
<dbReference type="InterPro" id="IPR013083">
    <property type="entry name" value="Znf_RING/FYVE/PHD"/>
</dbReference>
<dbReference type="Gene3D" id="6.10.140.2220">
    <property type="match status" value="1"/>
</dbReference>
<dbReference type="Pfam" id="PF01753">
    <property type="entry name" value="zf-MYND"/>
    <property type="match status" value="1"/>
</dbReference>
<dbReference type="EMBL" id="CAKKNE010000003">
    <property type="protein sequence ID" value="CAH0370772.1"/>
    <property type="molecule type" value="Genomic_DNA"/>
</dbReference>
<keyword evidence="7" id="KW-1185">Reference proteome</keyword>
<dbReference type="Gene3D" id="1.25.40.10">
    <property type="entry name" value="Tetratricopeptide repeat domain"/>
    <property type="match status" value="1"/>
</dbReference>
<keyword evidence="3" id="KW-0862">Zinc</keyword>
<evidence type="ECO:0000256" key="1">
    <source>
        <dbReference type="ARBA" id="ARBA00022723"/>
    </source>
</evidence>
<organism evidence="6 7">
    <name type="scientific">Pelagomonas calceolata</name>
    <dbReference type="NCBI Taxonomy" id="35677"/>
    <lineage>
        <taxon>Eukaryota</taxon>
        <taxon>Sar</taxon>
        <taxon>Stramenopiles</taxon>
        <taxon>Ochrophyta</taxon>
        <taxon>Pelagophyceae</taxon>
        <taxon>Pelagomonadales</taxon>
        <taxon>Pelagomonadaceae</taxon>
        <taxon>Pelagomonas</taxon>
    </lineage>
</organism>
<name>A0A8J2SNJ9_9STRA</name>
<feature type="domain" description="MYND-type" evidence="5">
    <location>
        <begin position="6"/>
        <end position="44"/>
    </location>
</feature>
<evidence type="ECO:0000256" key="3">
    <source>
        <dbReference type="ARBA" id="ARBA00022833"/>
    </source>
</evidence>
<dbReference type="PROSITE" id="PS50865">
    <property type="entry name" value="ZF_MYND_2"/>
    <property type="match status" value="1"/>
</dbReference>
<dbReference type="AlphaFoldDB" id="A0A8J2SNJ9"/>
<dbReference type="GO" id="GO:0008270">
    <property type="term" value="F:zinc ion binding"/>
    <property type="evidence" value="ECO:0007669"/>
    <property type="project" value="UniProtKB-KW"/>
</dbReference>
<keyword evidence="2 4" id="KW-0863">Zinc-finger</keyword>
<sequence>MLSSTCAACGASGAKKDCGRCKTTYCSVACQTQHWKEGGHKDLCKRIKRGGGAEQYHADKKYKEAVDEAIEECAEATKGQTCYICRDERSTEGLVRGCACHTTEGFAHLSCLVREAQVVGEDELQQHNRNKLWTKWAECSLCRQRYHGPVARAMAWGGWKTYLSRPEGDAIRGYALNIMGITKGMNNEEALRAAMAYREWCCRFDPANIMTADENLALVYKGLRCYDEAISVLQRVRAEKLKRLRGSENEDSVMTLLNISASHSCAGRYAEAIALLSRERPAACRALGEDHHLCISLAGLLGSAHLRRGADLGDFLAAGAILRDVILRFRKVLGPDHPHTHSSEHSFVEALAALEKAGCEADILEKLSSGILKDEPVYEPRSRPGPWKK</sequence>
<evidence type="ECO:0000256" key="4">
    <source>
        <dbReference type="PROSITE-ProRule" id="PRU00134"/>
    </source>
</evidence>
<dbReference type="SUPFAM" id="SSF48452">
    <property type="entry name" value="TPR-like"/>
    <property type="match status" value="1"/>
</dbReference>
<dbReference type="Pfam" id="PF13374">
    <property type="entry name" value="TPR_10"/>
    <property type="match status" value="1"/>
</dbReference>
<dbReference type="InterPro" id="IPR011990">
    <property type="entry name" value="TPR-like_helical_dom_sf"/>
</dbReference>
<dbReference type="InterPro" id="IPR002893">
    <property type="entry name" value="Znf_MYND"/>
</dbReference>
<evidence type="ECO:0000256" key="2">
    <source>
        <dbReference type="ARBA" id="ARBA00022771"/>
    </source>
</evidence>
<reference evidence="6" key="1">
    <citation type="submission" date="2021-11" db="EMBL/GenBank/DDBJ databases">
        <authorList>
            <consortium name="Genoscope - CEA"/>
            <person name="William W."/>
        </authorList>
    </citation>
    <scope>NUCLEOTIDE SEQUENCE</scope>
</reference>
<evidence type="ECO:0000313" key="6">
    <source>
        <dbReference type="EMBL" id="CAH0370772.1"/>
    </source>
</evidence>
<gene>
    <name evidence="6" type="ORF">PECAL_3P06770</name>
</gene>
<comment type="caution">
    <text evidence="6">The sequence shown here is derived from an EMBL/GenBank/DDBJ whole genome shotgun (WGS) entry which is preliminary data.</text>
</comment>
<proteinExistence type="predicted"/>
<dbReference type="Gene3D" id="3.30.40.10">
    <property type="entry name" value="Zinc/RING finger domain, C3HC4 (zinc finger)"/>
    <property type="match status" value="1"/>
</dbReference>
<dbReference type="OrthoDB" id="42563at2759"/>
<protein>
    <recommendedName>
        <fullName evidence="5">MYND-type domain-containing protein</fullName>
    </recommendedName>
</protein>
<dbReference type="Proteomes" id="UP000789595">
    <property type="component" value="Unassembled WGS sequence"/>
</dbReference>
<evidence type="ECO:0000313" key="7">
    <source>
        <dbReference type="Proteomes" id="UP000789595"/>
    </source>
</evidence>